<proteinExistence type="inferred from homology"/>
<sequence>MPTTQKRVETDHLTGRAPHETMPNEVDILGIGFGPTNLSLAIAVEECNQIQPREQKLTSLFLEAKQEFSWHSGMLLPNSTMQISFLKDLVSLRTPTSPYTFVNYLHEKQRLSDFINLKTFFPSRKEFHDYLLWAAKRISIPVSYGVAAKHIEWRAGRFAVRTARSIGADASIETVFARNIVLGMGYRPVMPEGVVASARIFHNHNLLSSLKTLPSRPNMQFLVVGAGQSAAEVVAYLHETYGDAEVHASLRRFGYSPSDDTPYVNRIFDPASVDEFYTAPPALKKQLLTYHWPTNYSAVDADLINDLYRREYDETIGGARRLHVHRTTEVEQIDEDSDGVAVTLRDIGDRHSRRLKVDAIVFATGFQPFDLRNLLGSGIDTENAFDGCLPIVNRNYSLDLPGLSGRIYLNGGVQHSHGLTSSLLSNVAIRSADILEAITTDAQCDAYEQSQAKRVNLGAL</sequence>
<organism evidence="9 10">
    <name type="scientific">Rhizobium etli 8C-3</name>
    <dbReference type="NCBI Taxonomy" id="538025"/>
    <lineage>
        <taxon>Bacteria</taxon>
        <taxon>Pseudomonadati</taxon>
        <taxon>Pseudomonadota</taxon>
        <taxon>Alphaproteobacteria</taxon>
        <taxon>Hyphomicrobiales</taxon>
        <taxon>Rhizobiaceae</taxon>
        <taxon>Rhizobium/Agrobacterium group</taxon>
        <taxon>Rhizobium</taxon>
    </lineage>
</organism>
<dbReference type="PANTHER" id="PTHR42802:SF1">
    <property type="entry name" value="L-ORNITHINE N(5)-MONOOXYGENASE"/>
    <property type="match status" value="1"/>
</dbReference>
<evidence type="ECO:0000256" key="7">
    <source>
        <dbReference type="ARBA" id="ARBA00023002"/>
    </source>
</evidence>
<dbReference type="InterPro" id="IPR025700">
    <property type="entry name" value="Lys/Orn_oxygenase"/>
</dbReference>
<protein>
    <submittedName>
        <fullName evidence="9">L-ornithine 5-monooxygenase protein</fullName>
        <ecNumber evidence="9">1.14.13.195</ecNumber>
    </submittedName>
</protein>
<evidence type="ECO:0000313" key="9">
    <source>
        <dbReference type="EMBL" id="APO76924.1"/>
    </source>
</evidence>
<dbReference type="Gene3D" id="3.50.50.60">
    <property type="entry name" value="FAD/NAD(P)-binding domain"/>
    <property type="match status" value="1"/>
</dbReference>
<feature type="region of interest" description="Disordered" evidence="8">
    <location>
        <begin position="1"/>
        <end position="20"/>
    </location>
</feature>
<evidence type="ECO:0000256" key="1">
    <source>
        <dbReference type="ARBA" id="ARBA00001974"/>
    </source>
</evidence>
<dbReference type="SUPFAM" id="SSF51905">
    <property type="entry name" value="FAD/NAD(P)-binding domain"/>
    <property type="match status" value="2"/>
</dbReference>
<keyword evidence="9" id="KW-0503">Monooxygenase</keyword>
<reference evidence="9 10" key="1">
    <citation type="submission" date="2016-09" db="EMBL/GenBank/DDBJ databases">
        <title>The complete genome sequences of Rhizobium gallicum, symbiovars gallicum and phaseoli, symbionts associated to common bean (Phaseolus vulgaris).</title>
        <authorList>
            <person name="Bustos P."/>
            <person name="Santamaria R.I."/>
            <person name="Perez-Carrascal O.M."/>
            <person name="Juarez S."/>
            <person name="Lozano L."/>
            <person name="Martinez-Flores I."/>
            <person name="Martinez-Romero E."/>
            <person name="Cevallos M."/>
            <person name="Romero D."/>
            <person name="Davila G."/>
            <person name="Gonzalez V."/>
        </authorList>
    </citation>
    <scope>NUCLEOTIDE SEQUENCE [LARGE SCALE GENOMIC DNA]</scope>
    <source>
        <strain evidence="9 10">8C-3</strain>
        <plasmid evidence="10">Plasmid prsp8c3a</plasmid>
    </source>
</reference>
<dbReference type="GO" id="GO:0004497">
    <property type="term" value="F:monooxygenase activity"/>
    <property type="evidence" value="ECO:0007669"/>
    <property type="project" value="UniProtKB-KW"/>
</dbReference>
<dbReference type="EMBL" id="CP017242">
    <property type="protein sequence ID" value="APO76924.1"/>
    <property type="molecule type" value="Genomic_DNA"/>
</dbReference>
<comment type="cofactor">
    <cofactor evidence="1">
        <name>FAD</name>
        <dbReference type="ChEBI" id="CHEBI:57692"/>
    </cofactor>
</comment>
<keyword evidence="9" id="KW-0614">Plasmid</keyword>
<dbReference type="RefSeq" id="WP_074063421.1">
    <property type="nucleotide sequence ID" value="NZ_CP017242.1"/>
</dbReference>
<evidence type="ECO:0000256" key="6">
    <source>
        <dbReference type="ARBA" id="ARBA00022857"/>
    </source>
</evidence>
<evidence type="ECO:0000256" key="5">
    <source>
        <dbReference type="ARBA" id="ARBA00022827"/>
    </source>
</evidence>
<dbReference type="Proteomes" id="UP000185109">
    <property type="component" value="Plasmid pRsp8C3a"/>
</dbReference>
<comment type="pathway">
    <text evidence="2">Siderophore biosynthesis.</text>
</comment>
<evidence type="ECO:0000256" key="4">
    <source>
        <dbReference type="ARBA" id="ARBA00022630"/>
    </source>
</evidence>
<geneLocation type="plasmid" evidence="10">
    <name>prsp8c3a</name>
</geneLocation>
<keyword evidence="6" id="KW-0521">NADP</keyword>
<keyword evidence="4" id="KW-0285">Flavoprotein</keyword>
<dbReference type="Pfam" id="PF13434">
    <property type="entry name" value="Lys_Orn_oxgnase"/>
    <property type="match status" value="1"/>
</dbReference>
<evidence type="ECO:0000313" key="10">
    <source>
        <dbReference type="Proteomes" id="UP000185109"/>
    </source>
</evidence>
<name>A0A1L5P9Z7_RHIET</name>
<evidence type="ECO:0000256" key="8">
    <source>
        <dbReference type="SAM" id="MobiDB-lite"/>
    </source>
</evidence>
<feature type="compositionally biased region" description="Basic and acidic residues" evidence="8">
    <location>
        <begin position="1"/>
        <end position="19"/>
    </location>
</feature>
<dbReference type="InterPro" id="IPR036188">
    <property type="entry name" value="FAD/NAD-bd_sf"/>
</dbReference>
<accession>A0A1L5P9Z7</accession>
<dbReference type="EC" id="1.14.13.195" evidence="9"/>
<dbReference type="PANTHER" id="PTHR42802">
    <property type="entry name" value="MONOOXYGENASE"/>
    <property type="match status" value="1"/>
</dbReference>
<dbReference type="AlphaFoldDB" id="A0A1L5P9Z7"/>
<evidence type="ECO:0000256" key="3">
    <source>
        <dbReference type="ARBA" id="ARBA00007588"/>
    </source>
</evidence>
<keyword evidence="7 9" id="KW-0560">Oxidoreductase</keyword>
<keyword evidence="5" id="KW-0274">FAD</keyword>
<comment type="similarity">
    <text evidence="3">Belongs to the lysine N(6)-hydroxylase/L-ornithine N(5)-oxygenase family.</text>
</comment>
<evidence type="ECO:0000256" key="2">
    <source>
        <dbReference type="ARBA" id="ARBA00004924"/>
    </source>
</evidence>
<gene>
    <name evidence="9" type="ORF">AM571_PA00032</name>
</gene>